<dbReference type="SUPFAM" id="SSF55931">
    <property type="entry name" value="Glutamine synthetase/guanido kinase"/>
    <property type="match status" value="1"/>
</dbReference>
<feature type="domain" description="GS catalytic" evidence="6">
    <location>
        <begin position="105"/>
        <end position="431"/>
    </location>
</feature>
<dbReference type="PROSITE" id="PS51987">
    <property type="entry name" value="GS_CATALYTIC"/>
    <property type="match status" value="1"/>
</dbReference>
<accession>A0A562NHH4</accession>
<evidence type="ECO:0000259" key="6">
    <source>
        <dbReference type="PROSITE" id="PS51987"/>
    </source>
</evidence>
<protein>
    <submittedName>
        <fullName evidence="7">Glutamate--putrescine ligase</fullName>
    </submittedName>
</protein>
<evidence type="ECO:0000313" key="8">
    <source>
        <dbReference type="Proteomes" id="UP000316225"/>
    </source>
</evidence>
<dbReference type="PANTHER" id="PTHR43785">
    <property type="entry name" value="GAMMA-GLUTAMYLPUTRESCINE SYNTHETASE"/>
    <property type="match status" value="1"/>
</dbReference>
<proteinExistence type="inferred from homology"/>
<dbReference type="AlphaFoldDB" id="A0A562NHH4"/>
<dbReference type="RefSeq" id="WP_242008216.1">
    <property type="nucleotide sequence ID" value="NZ_VLKU01000009.1"/>
</dbReference>
<dbReference type="GO" id="GO:0006542">
    <property type="term" value="P:glutamine biosynthetic process"/>
    <property type="evidence" value="ECO:0007669"/>
    <property type="project" value="InterPro"/>
</dbReference>
<dbReference type="InterPro" id="IPR036651">
    <property type="entry name" value="Gln_synt_N_sf"/>
</dbReference>
<dbReference type="InterPro" id="IPR027303">
    <property type="entry name" value="Gln_synth_gly_rich_site"/>
</dbReference>
<keyword evidence="2 7" id="KW-0436">Ligase</keyword>
<keyword evidence="8" id="KW-1185">Reference proteome</keyword>
<sequence length="431" mass="46465">MQDSTKAFFAAICDMNGILRGKRLPAGAISKVLQDGTRMPMSSIGVDIWGTDVAGTCLTLEQGDLDGMCLPTGRGQLDLGWPAGHCPLVPLWMSKEDGSPYFADARHLLADVVARFAAQGLTPVVATEVEFYLTDPSGKPPEQASAGFDSIYSIAELADNAAFLDEIYATAAACDIQVEAATAEGAPRQFEFNLMHQADAVKAADDTLFFRQIIRNSARRHGYEACFMAKPFVGHAGSGLHVHFSVLDGEGRNIFDDGTPLGSDALRHAVAGLLETMAETSLVFAPHLNSFRRLSPGSLAPTRVAWGYENRTSAVRIPAGPGVARRIEHRVAGADANPYVVLAAILGSALYGMDLTLTPPEPVSSNSHALDLPQIAGNWHRALDWFRASDKAARILHPEFVMAFAACKQQEQDVFAAQVTDFEMKTYRQTL</sequence>
<name>A0A562NHH4_9RHOB</name>
<dbReference type="GO" id="GO:0004356">
    <property type="term" value="F:glutamine synthetase activity"/>
    <property type="evidence" value="ECO:0007669"/>
    <property type="project" value="InterPro"/>
</dbReference>
<evidence type="ECO:0000313" key="7">
    <source>
        <dbReference type="EMBL" id="TWI31554.1"/>
    </source>
</evidence>
<comment type="caution">
    <text evidence="7">The sequence shown here is derived from an EMBL/GenBank/DDBJ whole genome shotgun (WGS) entry which is preliminary data.</text>
</comment>
<dbReference type="Proteomes" id="UP000316225">
    <property type="component" value="Unassembled WGS sequence"/>
</dbReference>
<dbReference type="GO" id="GO:0006598">
    <property type="term" value="P:polyamine catabolic process"/>
    <property type="evidence" value="ECO:0007669"/>
    <property type="project" value="TreeGrafter"/>
</dbReference>
<dbReference type="Pfam" id="PF00120">
    <property type="entry name" value="Gln-synt_C"/>
    <property type="match status" value="1"/>
</dbReference>
<dbReference type="PANTHER" id="PTHR43785:SF12">
    <property type="entry name" value="TYPE-1 GLUTAMINE SYNTHETASE 2"/>
    <property type="match status" value="1"/>
</dbReference>
<evidence type="ECO:0000256" key="5">
    <source>
        <dbReference type="RuleBase" id="RU000384"/>
    </source>
</evidence>
<dbReference type="SUPFAM" id="SSF54368">
    <property type="entry name" value="Glutamine synthetase, N-terminal domain"/>
    <property type="match status" value="1"/>
</dbReference>
<dbReference type="InterPro" id="IPR014746">
    <property type="entry name" value="Gln_synth/guanido_kin_cat_dom"/>
</dbReference>
<dbReference type="SMART" id="SM01230">
    <property type="entry name" value="Gln-synt_C"/>
    <property type="match status" value="1"/>
</dbReference>
<dbReference type="PROSITE" id="PS00181">
    <property type="entry name" value="GLNA_ATP"/>
    <property type="match status" value="1"/>
</dbReference>
<reference evidence="7 8" key="1">
    <citation type="journal article" date="2015" name="Stand. Genomic Sci.">
        <title>Genomic Encyclopedia of Bacterial and Archaeal Type Strains, Phase III: the genomes of soil and plant-associated and newly described type strains.</title>
        <authorList>
            <person name="Whitman W.B."/>
            <person name="Woyke T."/>
            <person name="Klenk H.P."/>
            <person name="Zhou Y."/>
            <person name="Lilburn T.G."/>
            <person name="Beck B.J."/>
            <person name="De Vos P."/>
            <person name="Vandamme P."/>
            <person name="Eisen J.A."/>
            <person name="Garrity G."/>
            <person name="Hugenholtz P."/>
            <person name="Kyrpides N.C."/>
        </authorList>
    </citation>
    <scope>NUCLEOTIDE SEQUENCE [LARGE SCALE GENOMIC DNA]</scope>
    <source>
        <strain evidence="7 8">CGMCC 1.5364</strain>
    </source>
</reference>
<keyword evidence="3" id="KW-0460">Magnesium</keyword>
<dbReference type="InterPro" id="IPR008146">
    <property type="entry name" value="Gln_synth_cat_dom"/>
</dbReference>
<evidence type="ECO:0000256" key="1">
    <source>
        <dbReference type="ARBA" id="ARBA00001946"/>
    </source>
</evidence>
<dbReference type="EMBL" id="VLKU01000009">
    <property type="protein sequence ID" value="TWI31554.1"/>
    <property type="molecule type" value="Genomic_DNA"/>
</dbReference>
<comment type="similarity">
    <text evidence="4 5">Belongs to the glutamine synthetase family.</text>
</comment>
<evidence type="ECO:0000256" key="4">
    <source>
        <dbReference type="PROSITE-ProRule" id="PRU01331"/>
    </source>
</evidence>
<dbReference type="Gene3D" id="3.30.590.10">
    <property type="entry name" value="Glutamine synthetase/guanido kinase, catalytic domain"/>
    <property type="match status" value="1"/>
</dbReference>
<evidence type="ECO:0000256" key="3">
    <source>
        <dbReference type="ARBA" id="ARBA00022842"/>
    </source>
</evidence>
<gene>
    <name evidence="7" type="ORF">IQ24_03006</name>
</gene>
<comment type="cofactor">
    <cofactor evidence="1">
        <name>Mg(2+)</name>
        <dbReference type="ChEBI" id="CHEBI:18420"/>
    </cofactor>
</comment>
<organism evidence="7 8">
    <name type="scientific">Paracoccus sulfuroxidans</name>
    <dbReference type="NCBI Taxonomy" id="384678"/>
    <lineage>
        <taxon>Bacteria</taxon>
        <taxon>Pseudomonadati</taxon>
        <taxon>Pseudomonadota</taxon>
        <taxon>Alphaproteobacteria</taxon>
        <taxon>Rhodobacterales</taxon>
        <taxon>Paracoccaceae</taxon>
        <taxon>Paracoccus</taxon>
    </lineage>
</organism>
<evidence type="ECO:0000256" key="2">
    <source>
        <dbReference type="ARBA" id="ARBA00022598"/>
    </source>
</evidence>